<evidence type="ECO:0008006" key="4">
    <source>
        <dbReference type="Google" id="ProtNLM"/>
    </source>
</evidence>
<dbReference type="EMBL" id="JAUSVU010000035">
    <property type="protein sequence ID" value="MDQ0536966.1"/>
    <property type="molecule type" value="Genomic_DNA"/>
</dbReference>
<organism evidence="2 3">
    <name type="scientific">Azospirillum picis</name>
    <dbReference type="NCBI Taxonomy" id="488438"/>
    <lineage>
        <taxon>Bacteria</taxon>
        <taxon>Pseudomonadati</taxon>
        <taxon>Pseudomonadota</taxon>
        <taxon>Alphaproteobacteria</taxon>
        <taxon>Rhodospirillales</taxon>
        <taxon>Azospirillaceae</taxon>
        <taxon>Azospirillum</taxon>
    </lineage>
</organism>
<evidence type="ECO:0000313" key="3">
    <source>
        <dbReference type="Proteomes" id="UP001244552"/>
    </source>
</evidence>
<feature type="region of interest" description="Disordered" evidence="1">
    <location>
        <begin position="85"/>
        <end position="107"/>
    </location>
</feature>
<feature type="region of interest" description="Disordered" evidence="1">
    <location>
        <begin position="134"/>
        <end position="173"/>
    </location>
</feature>
<sequence>MLRLLLLLLTPLWLSLAVDRLGLVPTLPASLSGWRRASTADTTVAPPSSWYEKGYLAANPDVAAAVRNGEITSGYTHYVQFGRAEGRGGGLPGDHPSPRPPAAAAAPTLSAVPPAVIPTVPPPVPAARVETADAAEPPLPAVKPSPAPARPPQRAGDDSKPLQATPARPTVQQVQRIRTAHSEAGVRVVLDLDQPPRFQAAVARPGGRVMVPLPGTRWLAPPSGSLFPSALEYRLEQSGADSHLVFGLTGMKGTVRLLGLSTLPPDKERGHRLVIDLALPATSR</sequence>
<dbReference type="Proteomes" id="UP001244552">
    <property type="component" value="Unassembled WGS sequence"/>
</dbReference>
<evidence type="ECO:0000256" key="1">
    <source>
        <dbReference type="SAM" id="MobiDB-lite"/>
    </source>
</evidence>
<keyword evidence="3" id="KW-1185">Reference proteome</keyword>
<dbReference type="RefSeq" id="WP_307354587.1">
    <property type="nucleotide sequence ID" value="NZ_JAUSVU010000035.1"/>
</dbReference>
<proteinExistence type="predicted"/>
<protein>
    <recommendedName>
        <fullName evidence="4">AMIN domain-containing protein</fullName>
    </recommendedName>
</protein>
<feature type="compositionally biased region" description="Pro residues" evidence="1">
    <location>
        <begin position="137"/>
        <end position="151"/>
    </location>
</feature>
<dbReference type="Gene3D" id="2.60.40.3500">
    <property type="match status" value="1"/>
</dbReference>
<gene>
    <name evidence="2" type="ORF">QO018_005865</name>
</gene>
<accession>A0ABU0MTZ4</accession>
<evidence type="ECO:0000313" key="2">
    <source>
        <dbReference type="EMBL" id="MDQ0536966.1"/>
    </source>
</evidence>
<name>A0ABU0MTZ4_9PROT</name>
<reference evidence="2 3" key="1">
    <citation type="submission" date="2023-07" db="EMBL/GenBank/DDBJ databases">
        <title>Genomic Encyclopedia of Type Strains, Phase IV (KMG-IV): sequencing the most valuable type-strain genomes for metagenomic binning, comparative biology and taxonomic classification.</title>
        <authorList>
            <person name="Goeker M."/>
        </authorList>
    </citation>
    <scope>NUCLEOTIDE SEQUENCE [LARGE SCALE GENOMIC DNA]</scope>
    <source>
        <strain evidence="2 3">DSM 19922</strain>
    </source>
</reference>
<comment type="caution">
    <text evidence="2">The sequence shown here is derived from an EMBL/GenBank/DDBJ whole genome shotgun (WGS) entry which is preliminary data.</text>
</comment>